<organism evidence="1 2">
    <name type="scientific">candidate division WWE3 bacterium GW2011_GWB1_41_6</name>
    <dbReference type="NCBI Taxonomy" id="1619112"/>
    <lineage>
        <taxon>Bacteria</taxon>
        <taxon>Katanobacteria</taxon>
    </lineage>
</organism>
<dbReference type="Proteomes" id="UP000034163">
    <property type="component" value="Unassembled WGS sequence"/>
</dbReference>
<sequence length="228" mass="26915">MRKLRINVEVIYELKQLIILQNILKNMHKEILYDNQTKLLTLIKTFSTDFGLVDGTAIALHLGHRRSIDFDLFTDEDFSNEKIRSGVNKNHTIQSTLVDEPEELTLVVDNVKLTFYKYPYKINYSGKFEEIIKIPDLLTLAAMKTFALGRRAKWKDYVDIFFILESNTFEDITKMTKAVFGTEFNERLFREQLSYFEDIDYSERVDYLEGREVLDEEIKQKLVEISLK</sequence>
<name>A0A0G0WXR0_UNCKA</name>
<evidence type="ECO:0000313" key="1">
    <source>
        <dbReference type="EMBL" id="KKS17540.1"/>
    </source>
</evidence>
<gene>
    <name evidence="1" type="ORF">UU72_C0001G0024</name>
</gene>
<proteinExistence type="predicted"/>
<protein>
    <submittedName>
        <fullName evidence="1">Uncharacterized protein</fullName>
    </submittedName>
</protein>
<evidence type="ECO:0000313" key="2">
    <source>
        <dbReference type="Proteomes" id="UP000034163"/>
    </source>
</evidence>
<dbReference type="AlphaFoldDB" id="A0A0G0WXR0"/>
<comment type="caution">
    <text evidence="1">The sequence shown here is derived from an EMBL/GenBank/DDBJ whole genome shotgun (WGS) entry which is preliminary data.</text>
</comment>
<accession>A0A0G0WXR0</accession>
<reference evidence="1 2" key="1">
    <citation type="journal article" date="2015" name="Nature">
        <title>rRNA introns, odd ribosomes, and small enigmatic genomes across a large radiation of phyla.</title>
        <authorList>
            <person name="Brown C.T."/>
            <person name="Hug L.A."/>
            <person name="Thomas B.C."/>
            <person name="Sharon I."/>
            <person name="Castelle C.J."/>
            <person name="Singh A."/>
            <person name="Wilkins M.J."/>
            <person name="Williams K.H."/>
            <person name="Banfield J.F."/>
        </authorList>
    </citation>
    <scope>NUCLEOTIDE SEQUENCE [LARGE SCALE GENOMIC DNA]</scope>
</reference>
<dbReference type="PATRIC" id="fig|1619112.3.peg.24"/>
<dbReference type="EMBL" id="LCBS01000001">
    <property type="protein sequence ID" value="KKS17540.1"/>
    <property type="molecule type" value="Genomic_DNA"/>
</dbReference>